<keyword evidence="2" id="KW-1185">Reference proteome</keyword>
<protein>
    <submittedName>
        <fullName evidence="1">Uncharacterized protein</fullName>
    </submittedName>
</protein>
<comment type="caution">
    <text evidence="1">The sequence shown here is derived from an EMBL/GenBank/DDBJ whole genome shotgun (WGS) entry which is preliminary data.</text>
</comment>
<sequence length="54" mass="6616">MSLNQFLESRFRGIMFLKQILHCMLNNFHKVLRRDYIDAFSWLRGCQESVDFLF</sequence>
<dbReference type="AlphaFoldDB" id="A0AAV2BU44"/>
<accession>A0AAV2BU44</accession>
<dbReference type="Proteomes" id="UP001497382">
    <property type="component" value="Unassembled WGS sequence"/>
</dbReference>
<dbReference type="EMBL" id="CAXIEN010000507">
    <property type="protein sequence ID" value="CAL1299578.1"/>
    <property type="molecule type" value="Genomic_DNA"/>
</dbReference>
<reference evidence="1 2" key="1">
    <citation type="submission" date="2024-04" db="EMBL/GenBank/DDBJ databases">
        <authorList>
            <person name="Rising A."/>
            <person name="Reimegard J."/>
            <person name="Sonavane S."/>
            <person name="Akerstrom W."/>
            <person name="Nylinder S."/>
            <person name="Hedman E."/>
            <person name="Kallberg Y."/>
        </authorList>
    </citation>
    <scope>NUCLEOTIDE SEQUENCE [LARGE SCALE GENOMIC DNA]</scope>
</reference>
<evidence type="ECO:0000313" key="1">
    <source>
        <dbReference type="EMBL" id="CAL1299578.1"/>
    </source>
</evidence>
<organism evidence="1 2">
    <name type="scientific">Larinioides sclopetarius</name>
    <dbReference type="NCBI Taxonomy" id="280406"/>
    <lineage>
        <taxon>Eukaryota</taxon>
        <taxon>Metazoa</taxon>
        <taxon>Ecdysozoa</taxon>
        <taxon>Arthropoda</taxon>
        <taxon>Chelicerata</taxon>
        <taxon>Arachnida</taxon>
        <taxon>Araneae</taxon>
        <taxon>Araneomorphae</taxon>
        <taxon>Entelegynae</taxon>
        <taxon>Araneoidea</taxon>
        <taxon>Araneidae</taxon>
        <taxon>Larinioides</taxon>
    </lineage>
</organism>
<proteinExistence type="predicted"/>
<name>A0AAV2BU44_9ARAC</name>
<gene>
    <name evidence="1" type="ORF">LARSCL_LOCUS21436</name>
</gene>
<evidence type="ECO:0000313" key="2">
    <source>
        <dbReference type="Proteomes" id="UP001497382"/>
    </source>
</evidence>